<dbReference type="InterPro" id="IPR000866">
    <property type="entry name" value="AhpC/TSA"/>
</dbReference>
<sequence>MAFWKITVQNIQFPPDVLGSIPEDLPIPLNDGACEHLDNMLLPDISLWSTDDQKINLSHLSGWNVIFCYSMTGRPGFAIPEGWIQIPGAAGYTPQVCSYRENHIAFKHNGIGVYGISVQTPEAQKEATNRLGLPFPLLSDADHYFSSALKLPLLEVGGLKLIKRLTFILKDGVIKKCFYPLFPPDKNVFEVMAWLSENQA</sequence>
<evidence type="ECO:0000256" key="2">
    <source>
        <dbReference type="ARBA" id="ARBA00022559"/>
    </source>
</evidence>
<keyword evidence="5" id="KW-1015">Disulfide bond</keyword>
<organism evidence="9 10">
    <name type="scientific">Candidatus Methylobacter favarea</name>
    <dbReference type="NCBI Taxonomy" id="2707345"/>
    <lineage>
        <taxon>Bacteria</taxon>
        <taxon>Pseudomonadati</taxon>
        <taxon>Pseudomonadota</taxon>
        <taxon>Gammaproteobacteria</taxon>
        <taxon>Methylococcales</taxon>
        <taxon>Methylococcaceae</taxon>
        <taxon>Methylobacter</taxon>
    </lineage>
</organism>
<evidence type="ECO:0000256" key="3">
    <source>
        <dbReference type="ARBA" id="ARBA00022862"/>
    </source>
</evidence>
<keyword evidence="10" id="KW-1185">Reference proteome</keyword>
<dbReference type="GO" id="GO:0008379">
    <property type="term" value="F:thioredoxin peroxidase activity"/>
    <property type="evidence" value="ECO:0007669"/>
    <property type="project" value="TreeGrafter"/>
</dbReference>
<reference evidence="9 10" key="1">
    <citation type="submission" date="2020-02" db="EMBL/GenBank/DDBJ databases">
        <authorList>
            <person name="Hogendoorn C."/>
        </authorList>
    </citation>
    <scope>NUCLEOTIDE SEQUENCE [LARGE SCALE GENOMIC DNA]</scope>
    <source>
        <strain evidence="9">METHB21</strain>
    </source>
</reference>
<dbReference type="GO" id="GO:0045454">
    <property type="term" value="P:cell redox homeostasis"/>
    <property type="evidence" value="ECO:0007669"/>
    <property type="project" value="TreeGrafter"/>
</dbReference>
<comment type="function">
    <text evidence="1">Thiol-specific peroxidase that catalyzes the reduction of hydrogen peroxide and organic hydroperoxides to water and alcohols, respectively. Plays a role in cell protection against oxidative stress by detoxifying peroxides and as sensor of hydrogen peroxide-mediated signaling events.</text>
</comment>
<dbReference type="GO" id="GO:0034599">
    <property type="term" value="P:cellular response to oxidative stress"/>
    <property type="evidence" value="ECO:0007669"/>
    <property type="project" value="TreeGrafter"/>
</dbReference>
<evidence type="ECO:0000256" key="6">
    <source>
        <dbReference type="ARBA" id="ARBA00023284"/>
    </source>
</evidence>
<dbReference type="GO" id="GO:0005737">
    <property type="term" value="C:cytoplasm"/>
    <property type="evidence" value="ECO:0007669"/>
    <property type="project" value="TreeGrafter"/>
</dbReference>
<dbReference type="InterPro" id="IPR036249">
    <property type="entry name" value="Thioredoxin-like_sf"/>
</dbReference>
<feature type="domain" description="Alkyl hydroperoxide reductase subunit C/ Thiol specific antioxidant" evidence="8">
    <location>
        <begin position="93"/>
        <end position="175"/>
    </location>
</feature>
<dbReference type="PANTHER" id="PTHR42801:SF21">
    <property type="entry name" value="BCPB PROTEIN"/>
    <property type="match status" value="1"/>
</dbReference>
<dbReference type="InterPro" id="IPR050924">
    <property type="entry name" value="Peroxiredoxin_BCP/PrxQ"/>
</dbReference>
<dbReference type="Gene3D" id="3.40.30.10">
    <property type="entry name" value="Glutaredoxin"/>
    <property type="match status" value="1"/>
</dbReference>
<dbReference type="CDD" id="cd03017">
    <property type="entry name" value="PRX_BCP"/>
    <property type="match status" value="1"/>
</dbReference>
<dbReference type="AlphaFoldDB" id="A0A8S0X2T6"/>
<evidence type="ECO:0000256" key="4">
    <source>
        <dbReference type="ARBA" id="ARBA00023002"/>
    </source>
</evidence>
<dbReference type="PANTHER" id="PTHR42801">
    <property type="entry name" value="THIOREDOXIN-DEPENDENT PEROXIDE REDUCTASE"/>
    <property type="match status" value="1"/>
</dbReference>
<evidence type="ECO:0000256" key="5">
    <source>
        <dbReference type="ARBA" id="ARBA00023157"/>
    </source>
</evidence>
<proteinExistence type="predicted"/>
<protein>
    <recommendedName>
        <fullName evidence="7">Thioredoxin-dependent peroxiredoxin Bcp</fullName>
    </recommendedName>
</protein>
<name>A0A8S0X2T6_9GAMM</name>
<keyword evidence="2" id="KW-0575">Peroxidase</keyword>
<keyword evidence="4" id="KW-0560">Oxidoreductase</keyword>
<keyword evidence="6" id="KW-0676">Redox-active center</keyword>
<evidence type="ECO:0000313" key="9">
    <source>
        <dbReference type="EMBL" id="CAA9892184.1"/>
    </source>
</evidence>
<evidence type="ECO:0000313" key="10">
    <source>
        <dbReference type="Proteomes" id="UP000494216"/>
    </source>
</evidence>
<accession>A0A8S0X2T6</accession>
<evidence type="ECO:0000256" key="7">
    <source>
        <dbReference type="ARBA" id="ARBA00042639"/>
    </source>
</evidence>
<dbReference type="Pfam" id="PF00578">
    <property type="entry name" value="AhpC-TSA"/>
    <property type="match status" value="1"/>
</dbReference>
<keyword evidence="3" id="KW-0049">Antioxidant</keyword>
<gene>
    <name evidence="9" type="ORF">METHB2_60076</name>
</gene>
<comment type="caution">
    <text evidence="9">The sequence shown here is derived from an EMBL/GenBank/DDBJ whole genome shotgun (WGS) entry which is preliminary data.</text>
</comment>
<dbReference type="EMBL" id="CADCXN010000091">
    <property type="protein sequence ID" value="CAA9892184.1"/>
    <property type="molecule type" value="Genomic_DNA"/>
</dbReference>
<dbReference type="SUPFAM" id="SSF52833">
    <property type="entry name" value="Thioredoxin-like"/>
    <property type="match status" value="1"/>
</dbReference>
<evidence type="ECO:0000256" key="1">
    <source>
        <dbReference type="ARBA" id="ARBA00003330"/>
    </source>
</evidence>
<dbReference type="Proteomes" id="UP000494216">
    <property type="component" value="Unassembled WGS sequence"/>
</dbReference>
<evidence type="ECO:0000259" key="8">
    <source>
        <dbReference type="Pfam" id="PF00578"/>
    </source>
</evidence>